<dbReference type="WBParaSite" id="Pan_g16980.t1">
    <property type="protein sequence ID" value="Pan_g16980.t1"/>
    <property type="gene ID" value="Pan_g16980"/>
</dbReference>
<evidence type="ECO:0000256" key="1">
    <source>
        <dbReference type="SAM" id="SignalP"/>
    </source>
</evidence>
<accession>A0A7E4V611</accession>
<proteinExistence type="predicted"/>
<organism evidence="2 3">
    <name type="scientific">Panagrellus redivivus</name>
    <name type="common">Microworm</name>
    <dbReference type="NCBI Taxonomy" id="6233"/>
    <lineage>
        <taxon>Eukaryota</taxon>
        <taxon>Metazoa</taxon>
        <taxon>Ecdysozoa</taxon>
        <taxon>Nematoda</taxon>
        <taxon>Chromadorea</taxon>
        <taxon>Rhabditida</taxon>
        <taxon>Tylenchina</taxon>
        <taxon>Panagrolaimomorpha</taxon>
        <taxon>Panagrolaimoidea</taxon>
        <taxon>Panagrolaimidae</taxon>
        <taxon>Panagrellus</taxon>
    </lineage>
</organism>
<dbReference type="AlphaFoldDB" id="A0A7E4V611"/>
<reference evidence="2" key="1">
    <citation type="journal article" date="2013" name="Genetics">
        <title>The draft genome and transcriptome of Panagrellus redivivus are shaped by the harsh demands of a free-living lifestyle.</title>
        <authorList>
            <person name="Srinivasan J."/>
            <person name="Dillman A.R."/>
            <person name="Macchietto M.G."/>
            <person name="Heikkinen L."/>
            <person name="Lakso M."/>
            <person name="Fracchia K.M."/>
            <person name="Antoshechkin I."/>
            <person name="Mortazavi A."/>
            <person name="Wong G."/>
            <person name="Sternberg P.W."/>
        </authorList>
    </citation>
    <scope>NUCLEOTIDE SEQUENCE [LARGE SCALE GENOMIC DNA]</scope>
    <source>
        <strain evidence="2">MT8872</strain>
    </source>
</reference>
<dbReference type="Proteomes" id="UP000492821">
    <property type="component" value="Unassembled WGS sequence"/>
</dbReference>
<feature type="signal peptide" evidence="1">
    <location>
        <begin position="1"/>
        <end position="21"/>
    </location>
</feature>
<name>A0A7E4V611_PANRE</name>
<sequence length="297" mass="34368">MFSRFWLLLSIFVVSLPLGHFQDVITDEIKEPFDIPLEDLEKETTRTTTLTEQCQNYQKHYHYYCESTNIAKYNEEVRIICERYDLLCRDRVPATIDHIRRQRLLWKAAGVPKNVEKQLVSCYTSCKETDPLCVNACECIFLGFIMEKECEPGGPQSALFNCQRWFNKCKQIWDPVPDYTPYPFGVHAPPPINRGVFYGYDPLGNAEIYNRPRDHGVSFWRGTNTVIVDWPNGKIGQATTYEVPFAGINVVAPSWEVGFPNPATFMREKFEGPKLNPGTGRRKVLLAQRHRRFASPF</sequence>
<evidence type="ECO:0000313" key="2">
    <source>
        <dbReference type="Proteomes" id="UP000492821"/>
    </source>
</evidence>
<feature type="chain" id="PRO_5028967900" evidence="1">
    <location>
        <begin position="22"/>
        <end position="297"/>
    </location>
</feature>
<protein>
    <submittedName>
        <fullName evidence="3">Uncharacterized protein</fullName>
    </submittedName>
</protein>
<evidence type="ECO:0000313" key="3">
    <source>
        <dbReference type="WBParaSite" id="Pan_g16980.t1"/>
    </source>
</evidence>
<keyword evidence="1" id="KW-0732">Signal</keyword>
<keyword evidence="2" id="KW-1185">Reference proteome</keyword>
<reference evidence="3" key="2">
    <citation type="submission" date="2020-10" db="UniProtKB">
        <authorList>
            <consortium name="WormBaseParasite"/>
        </authorList>
    </citation>
    <scope>IDENTIFICATION</scope>
</reference>